<evidence type="ECO:0008006" key="5">
    <source>
        <dbReference type="Google" id="ProtNLM"/>
    </source>
</evidence>
<dbReference type="InterPro" id="IPR038717">
    <property type="entry name" value="Tc1-like_DDE_dom"/>
</dbReference>
<sequence>MEQKLKQRICIEFCLKLQISATETFEMLNKAFPNDAPKRTTVFEWHSRFKAGRISIEDDPRQGRPKFQRTDENVQKITDLIKENSRTTLLELEQDTGISKTTIGRIITEDLKLKKTPAKFIPRFLTNEQKLCRLATCEDMMEMTRTDPEWKDKIITGDETWVYGYDPETKPQSAEWRVHVVQAMIIMVGREMDAALQKIDMDPEQQLYTPKIENIAVIEIDSRRVRVWRRRGERSNPAAIVERPTVRQRGIMVWGAIAYDSRSPLLRIQGTMTAQRYVDDVLRPVTLPYLQGVPNALYQQDNARPHTARISQQALQDVQMLPWPPYSPDLSPIEHVWDIIGRRLHALPQPRSEDELWRMVEREWRAIPQDAIRTLIDSLPRRVAACIAVRGGPTCY</sequence>
<dbReference type="Gene3D" id="3.30.420.10">
    <property type="entry name" value="Ribonuclease H-like superfamily/Ribonuclease H"/>
    <property type="match status" value="1"/>
</dbReference>
<organism evidence="3 4">
    <name type="scientific">Cordylochernes scorpioides</name>
    <dbReference type="NCBI Taxonomy" id="51811"/>
    <lineage>
        <taxon>Eukaryota</taxon>
        <taxon>Metazoa</taxon>
        <taxon>Ecdysozoa</taxon>
        <taxon>Arthropoda</taxon>
        <taxon>Chelicerata</taxon>
        <taxon>Arachnida</taxon>
        <taxon>Pseudoscorpiones</taxon>
        <taxon>Cheliferoidea</taxon>
        <taxon>Chernetidae</taxon>
        <taxon>Cordylochernes</taxon>
    </lineage>
</organism>
<dbReference type="PANTHER" id="PTHR46060">
    <property type="entry name" value="MARINER MOS1 TRANSPOSASE-LIKE PROTEIN"/>
    <property type="match status" value="1"/>
</dbReference>
<dbReference type="InterPro" id="IPR036397">
    <property type="entry name" value="RNaseH_sf"/>
</dbReference>
<feature type="domain" description="Mos1 transposase HTH" evidence="2">
    <location>
        <begin position="8"/>
        <end position="52"/>
    </location>
</feature>
<evidence type="ECO:0000259" key="1">
    <source>
        <dbReference type="Pfam" id="PF13358"/>
    </source>
</evidence>
<dbReference type="Proteomes" id="UP001235939">
    <property type="component" value="Chromosome 01"/>
</dbReference>
<keyword evidence="4" id="KW-1185">Reference proteome</keyword>
<dbReference type="Gene3D" id="1.10.10.1450">
    <property type="match status" value="1"/>
</dbReference>
<dbReference type="Pfam" id="PF13358">
    <property type="entry name" value="DDE_3"/>
    <property type="match status" value="1"/>
</dbReference>
<dbReference type="PANTHER" id="PTHR46060:SF1">
    <property type="entry name" value="MARINER MOS1 TRANSPOSASE-LIKE PROTEIN"/>
    <property type="match status" value="1"/>
</dbReference>
<protein>
    <recommendedName>
        <fullName evidence="5">Transposase</fullName>
    </recommendedName>
</protein>
<dbReference type="EMBL" id="CP092863">
    <property type="protein sequence ID" value="UYV61090.1"/>
    <property type="molecule type" value="Genomic_DNA"/>
</dbReference>
<evidence type="ECO:0000313" key="3">
    <source>
        <dbReference type="EMBL" id="UYV61090.1"/>
    </source>
</evidence>
<evidence type="ECO:0000313" key="4">
    <source>
        <dbReference type="Proteomes" id="UP001235939"/>
    </source>
</evidence>
<feature type="domain" description="Tc1-like transposase DDE" evidence="1">
    <location>
        <begin position="220"/>
        <end position="356"/>
    </location>
</feature>
<dbReference type="InterPro" id="IPR041426">
    <property type="entry name" value="Mos1_HTH"/>
</dbReference>
<dbReference type="InterPro" id="IPR052709">
    <property type="entry name" value="Transposase-MT_Hybrid"/>
</dbReference>
<reference evidence="3 4" key="1">
    <citation type="submission" date="2022-01" db="EMBL/GenBank/DDBJ databases">
        <title>A chromosomal length assembly of Cordylochernes scorpioides.</title>
        <authorList>
            <person name="Zeh D."/>
            <person name="Zeh J."/>
        </authorList>
    </citation>
    <scope>NUCLEOTIDE SEQUENCE [LARGE SCALE GENOMIC DNA]</scope>
    <source>
        <strain evidence="3">IN4F17</strain>
        <tissue evidence="3">Whole Body</tissue>
    </source>
</reference>
<name>A0ABY6JXW6_9ARAC</name>
<proteinExistence type="predicted"/>
<evidence type="ECO:0000259" key="2">
    <source>
        <dbReference type="Pfam" id="PF17906"/>
    </source>
</evidence>
<gene>
    <name evidence="3" type="ORF">LAZ67_1003344</name>
</gene>
<accession>A0ABY6JXW6</accession>
<dbReference type="Pfam" id="PF17906">
    <property type="entry name" value="HTH_48"/>
    <property type="match status" value="1"/>
</dbReference>